<protein>
    <submittedName>
        <fullName evidence="1">13529_t:CDS:1</fullName>
    </submittedName>
</protein>
<name>A0ACA9MIC9_9GLOM</name>
<reference evidence="1" key="1">
    <citation type="submission" date="2021-06" db="EMBL/GenBank/DDBJ databases">
        <authorList>
            <person name="Kallberg Y."/>
            <person name="Tangrot J."/>
            <person name="Rosling A."/>
        </authorList>
    </citation>
    <scope>NUCLEOTIDE SEQUENCE</scope>
    <source>
        <strain evidence="1">CL356</strain>
    </source>
</reference>
<evidence type="ECO:0000313" key="1">
    <source>
        <dbReference type="EMBL" id="CAG8590939.1"/>
    </source>
</evidence>
<keyword evidence="2" id="KW-1185">Reference proteome</keyword>
<dbReference type="Proteomes" id="UP000789525">
    <property type="component" value="Unassembled WGS sequence"/>
</dbReference>
<proteinExistence type="predicted"/>
<sequence length="589" mass="65778">EGVLFDALSKARLIDPDAGFEGCDWSRCGRTDSGVSSAGQVVAVRVRSTLRPLATVEEADAAISSSTPPEPEIQYLRVLNRILPDSIRIIAWASVRENFSARFDCRYRHYKYFFNSLPPPSGPLDIDLMQEAASRLVGTHDFRNFCKLDGSKQIERYDRRVNSAAISRVKSTTEGDETLFVLDLIGSAFLWHQVRHIMAILFLVGQRLEDVDIVDTLLNANPERPNPDASIPLLPNRPLYDMADGLPLVLWECGFDKDDVTWRTDEPESTEVTKPTASPSTVQLLESMNSSHTSSVIRTALLRHFLEAAEVHHESASDRLVRLQRGGGHIQHINKYVPLLKRKRGPTPAEVNENWRKGRGQVLMDRRARAKAIDPSVEKRLPDAEEGIDNTEKGSVYDGERIKEMKIREQAVIRPVFKHVSLLIKLGTEASNTYVFVAMASTWIAGAGVVCCVMVTPTVRYVAALAEHSRPSLSDVDEALHSLVSDRLSHRRQAEYWLGRSFDDDWMMGSSRELQAGSTSQHCAAHPAAMVGLPPQRSSLTAQKLRTREQLKNVVLFNASTSAQMEPLRAMLRQLLQRSTLARALSQGQ</sequence>
<evidence type="ECO:0000313" key="2">
    <source>
        <dbReference type="Proteomes" id="UP000789525"/>
    </source>
</evidence>
<accession>A0ACA9MIC9</accession>
<organism evidence="1 2">
    <name type="scientific">Acaulospora colombiana</name>
    <dbReference type="NCBI Taxonomy" id="27376"/>
    <lineage>
        <taxon>Eukaryota</taxon>
        <taxon>Fungi</taxon>
        <taxon>Fungi incertae sedis</taxon>
        <taxon>Mucoromycota</taxon>
        <taxon>Glomeromycotina</taxon>
        <taxon>Glomeromycetes</taxon>
        <taxon>Diversisporales</taxon>
        <taxon>Acaulosporaceae</taxon>
        <taxon>Acaulospora</taxon>
    </lineage>
</organism>
<gene>
    <name evidence="1" type="ORF">ACOLOM_LOCUS6317</name>
</gene>
<comment type="caution">
    <text evidence="1">The sequence shown here is derived from an EMBL/GenBank/DDBJ whole genome shotgun (WGS) entry which is preliminary data.</text>
</comment>
<dbReference type="EMBL" id="CAJVPT010012859">
    <property type="protein sequence ID" value="CAG8590939.1"/>
    <property type="molecule type" value="Genomic_DNA"/>
</dbReference>
<feature type="non-terminal residue" evidence="1">
    <location>
        <position position="1"/>
    </location>
</feature>